<keyword evidence="11" id="KW-1185">Reference proteome</keyword>
<dbReference type="GO" id="GO:0000719">
    <property type="term" value="P:photoreactive repair"/>
    <property type="evidence" value="ECO:0007669"/>
    <property type="project" value="TreeGrafter"/>
</dbReference>
<feature type="binding site" evidence="6">
    <location>
        <begin position="288"/>
        <end position="295"/>
    </location>
    <ligand>
        <name>FAD</name>
        <dbReference type="ChEBI" id="CHEBI:57692"/>
    </ligand>
</feature>
<feature type="binding site" evidence="6">
    <location>
        <begin position="385"/>
        <end position="387"/>
    </location>
    <ligand>
        <name>FAD</name>
        <dbReference type="ChEBI" id="CHEBI:57692"/>
    </ligand>
</feature>
<evidence type="ECO:0000256" key="4">
    <source>
        <dbReference type="ARBA" id="ARBA00022827"/>
    </source>
</evidence>
<evidence type="ECO:0000256" key="2">
    <source>
        <dbReference type="ARBA" id="ARBA00017881"/>
    </source>
</evidence>
<dbReference type="InterPro" id="IPR005101">
    <property type="entry name" value="Cryptochr/Photolyase_FAD-bd"/>
</dbReference>
<accession>A0A2S4NA21</accession>
<dbReference type="InterPro" id="IPR002081">
    <property type="entry name" value="Cryptochrome/DNA_photolyase_1"/>
</dbReference>
<dbReference type="OrthoDB" id="9772484at2"/>
<dbReference type="InterPro" id="IPR036134">
    <property type="entry name" value="Crypto/Photolyase_FAD-like_sf"/>
</dbReference>
<dbReference type="InterPro" id="IPR006050">
    <property type="entry name" value="DNA_photolyase_N"/>
</dbReference>
<evidence type="ECO:0000256" key="3">
    <source>
        <dbReference type="ARBA" id="ARBA00022630"/>
    </source>
</evidence>
<evidence type="ECO:0000256" key="1">
    <source>
        <dbReference type="ARBA" id="ARBA00005862"/>
    </source>
</evidence>
<dbReference type="Gene3D" id="1.25.40.80">
    <property type="match status" value="1"/>
</dbReference>
<evidence type="ECO:0000313" key="10">
    <source>
        <dbReference type="EMBL" id="POS02549.1"/>
    </source>
</evidence>
<feature type="binding site" evidence="6">
    <location>
        <begin position="248"/>
        <end position="252"/>
    </location>
    <ligand>
        <name>FAD</name>
        <dbReference type="ChEBI" id="CHEBI:57692"/>
    </ligand>
</feature>
<dbReference type="Pfam" id="PF00875">
    <property type="entry name" value="DNA_photolyase"/>
    <property type="match status" value="1"/>
</dbReference>
<feature type="binding site" evidence="6">
    <location>
        <position position="235"/>
    </location>
    <ligand>
        <name>FAD</name>
        <dbReference type="ChEBI" id="CHEBI:57692"/>
    </ligand>
</feature>
<keyword evidence="4 6" id="KW-0274">FAD</keyword>
<feature type="site" description="Electron transfer via tryptophanyl radical" evidence="7">
    <location>
        <position position="319"/>
    </location>
</feature>
<sequence>MLVEKGNKKIIWFRNNLRTHDAAFWSHIQETDHVIAVYCMEPEWLQPTPYGWRKMEAFRAKFLLETLADLQQQLLENNISLYIFQANTVDAFKQIHAVFPFDTIITQAEWTQEEAKIEQKLKSTFPAITWKVDYDQFLIEPSNLPFLINQLPDVFTSYRKKVEQKWAVKNVMPKPNLLFKKMDIPFSSSIPTLEELGYPSIPMDKRSAFPCKGGESEALHHLKEYIWKNQQITTYKETRNELVGIQYSTKLSPWLANGSLSVRTVYHEVRKFEDEVLQNESTYWVLFELLWRDFFKCVSMKYGNQLFQLSGILNRNYNWKRNEKVIADWINGKTKYDFINVNMLELKHTGWMSNRGRQNVASYLAKEMEQDWRIGASYFEAFLIDYDVHSNYGNWNYLAGVGNDPRDRKFNIDLQAKNYDNHYVYRNLWLPKKAVEL</sequence>
<keyword evidence="10" id="KW-0456">Lyase</keyword>
<dbReference type="PANTHER" id="PTHR11455">
    <property type="entry name" value="CRYPTOCHROME"/>
    <property type="match status" value="1"/>
</dbReference>
<dbReference type="Pfam" id="PF03441">
    <property type="entry name" value="FAD_binding_7"/>
    <property type="match status" value="1"/>
</dbReference>
<dbReference type="GO" id="GO:0003904">
    <property type="term" value="F:deoxyribodipyrimidine photo-lyase activity"/>
    <property type="evidence" value="ECO:0007669"/>
    <property type="project" value="TreeGrafter"/>
</dbReference>
<dbReference type="Proteomes" id="UP000237056">
    <property type="component" value="Unassembled WGS sequence"/>
</dbReference>
<dbReference type="EMBL" id="PQNY01000003">
    <property type="protein sequence ID" value="POS02549.1"/>
    <property type="molecule type" value="Genomic_DNA"/>
</dbReference>
<dbReference type="PROSITE" id="PS51645">
    <property type="entry name" value="PHR_CRY_ALPHA_BETA"/>
    <property type="match status" value="1"/>
</dbReference>
<comment type="function">
    <text evidence="8">May have a photoreceptor function.</text>
</comment>
<evidence type="ECO:0000256" key="7">
    <source>
        <dbReference type="PIRSR" id="PIRSR602081-2"/>
    </source>
</evidence>
<dbReference type="InterPro" id="IPR036155">
    <property type="entry name" value="Crypto/Photolyase_N_sf"/>
</dbReference>
<comment type="similarity">
    <text evidence="1 8">Belongs to the DNA photolyase class-1 family.</text>
</comment>
<feature type="site" description="Electron transfer via tryptophanyl radical" evidence="7">
    <location>
        <position position="372"/>
    </location>
</feature>
<reference evidence="10 11" key="1">
    <citation type="submission" date="2018-01" db="EMBL/GenBank/DDBJ databases">
        <title>Genomic Encyclopedia of Type Strains, Phase I: the one thousand microbial genomes (KMG-I) project.</title>
        <authorList>
            <person name="Goeker M."/>
        </authorList>
    </citation>
    <scope>NUCLEOTIDE SEQUENCE [LARGE SCALE GENOMIC DNA]</scope>
    <source>
        <strain evidence="10 11">DSM 17960</strain>
    </source>
</reference>
<dbReference type="PRINTS" id="PR00147">
    <property type="entry name" value="DNAPHOTLYASE"/>
</dbReference>
<dbReference type="SUPFAM" id="SSF48173">
    <property type="entry name" value="Cryptochrome/photolyase FAD-binding domain"/>
    <property type="match status" value="1"/>
</dbReference>
<dbReference type="InterPro" id="IPR014133">
    <property type="entry name" value="Cry_DASH"/>
</dbReference>
<dbReference type="NCBIfam" id="TIGR02765">
    <property type="entry name" value="crypto_DASH"/>
    <property type="match status" value="1"/>
</dbReference>
<organism evidence="10 11">
    <name type="scientific">Flavobacterium croceum DSM 17960</name>
    <dbReference type="NCBI Taxonomy" id="1121886"/>
    <lineage>
        <taxon>Bacteria</taxon>
        <taxon>Pseudomonadati</taxon>
        <taxon>Bacteroidota</taxon>
        <taxon>Flavobacteriia</taxon>
        <taxon>Flavobacteriales</taxon>
        <taxon>Flavobacteriaceae</taxon>
        <taxon>Flavobacterium</taxon>
    </lineage>
</organism>
<evidence type="ECO:0000313" key="11">
    <source>
        <dbReference type="Proteomes" id="UP000237056"/>
    </source>
</evidence>
<keyword evidence="5 8" id="KW-0157">Chromophore</keyword>
<dbReference type="RefSeq" id="WP_103725208.1">
    <property type="nucleotide sequence ID" value="NZ_PQNY01000003.1"/>
</dbReference>
<feature type="site" description="Electron transfer via tryptophanyl radical" evidence="7">
    <location>
        <position position="395"/>
    </location>
</feature>
<name>A0A2S4NA21_9FLAO</name>
<evidence type="ECO:0000259" key="9">
    <source>
        <dbReference type="PROSITE" id="PS51645"/>
    </source>
</evidence>
<evidence type="ECO:0000256" key="5">
    <source>
        <dbReference type="ARBA" id="ARBA00022991"/>
    </source>
</evidence>
<comment type="cofactor">
    <cofactor evidence="8">
        <name>(6R)-5,10-methylene-5,6,7,8-tetrahydrofolate</name>
        <dbReference type="ChEBI" id="CHEBI:15636"/>
    </cofactor>
    <text evidence="8">Binds 1 5,10-methenyltetrahydrofolate (MTHF) per subunit.</text>
</comment>
<evidence type="ECO:0000256" key="6">
    <source>
        <dbReference type="PIRSR" id="PIRSR602081-1"/>
    </source>
</evidence>
<keyword evidence="3 6" id="KW-0285">Flavoprotein</keyword>
<dbReference type="Gene3D" id="1.10.579.10">
    <property type="entry name" value="DNA Cyclobutane Dipyrimidine Photolyase, subunit A, domain 3"/>
    <property type="match status" value="1"/>
</dbReference>
<comment type="caution">
    <text evidence="10">The sequence shown here is derived from an EMBL/GenBank/DDBJ whole genome shotgun (WGS) entry which is preliminary data.</text>
</comment>
<feature type="domain" description="Photolyase/cryptochrome alpha/beta" evidence="9">
    <location>
        <begin position="7"/>
        <end position="138"/>
    </location>
</feature>
<dbReference type="Gene3D" id="3.40.50.620">
    <property type="entry name" value="HUPs"/>
    <property type="match status" value="1"/>
</dbReference>
<dbReference type="GO" id="GO:0003684">
    <property type="term" value="F:damaged DNA binding"/>
    <property type="evidence" value="ECO:0007669"/>
    <property type="project" value="TreeGrafter"/>
</dbReference>
<comment type="cofactor">
    <cofactor evidence="6 8">
        <name>FAD</name>
        <dbReference type="ChEBI" id="CHEBI:57692"/>
    </cofactor>
    <text evidence="6 8">Binds 1 FAD per subunit.</text>
</comment>
<dbReference type="GO" id="GO:0071949">
    <property type="term" value="F:FAD binding"/>
    <property type="evidence" value="ECO:0007669"/>
    <property type="project" value="TreeGrafter"/>
</dbReference>
<dbReference type="InterPro" id="IPR014729">
    <property type="entry name" value="Rossmann-like_a/b/a_fold"/>
</dbReference>
<proteinExistence type="inferred from homology"/>
<dbReference type="PANTHER" id="PTHR11455:SF22">
    <property type="entry name" value="CRYPTOCHROME DASH"/>
    <property type="match status" value="1"/>
</dbReference>
<evidence type="ECO:0000256" key="8">
    <source>
        <dbReference type="RuleBase" id="RU367151"/>
    </source>
</evidence>
<protein>
    <recommendedName>
        <fullName evidence="2 8">Cryptochrome DASH</fullName>
    </recommendedName>
</protein>
<dbReference type="AlphaFoldDB" id="A0A2S4NA21"/>
<gene>
    <name evidence="10" type="ORF">Q361_10356</name>
</gene>
<dbReference type="SUPFAM" id="SSF52425">
    <property type="entry name" value="Cryptochrome/photolyase, N-terminal domain"/>
    <property type="match status" value="1"/>
</dbReference>